<keyword evidence="3" id="KW-1185">Reference proteome</keyword>
<dbReference type="VEuPathDB" id="FungiDB:LELG_05092"/>
<dbReference type="InParanoid" id="A5E653"/>
<reference evidence="2 3" key="1">
    <citation type="journal article" date="2009" name="Nature">
        <title>Evolution of pathogenicity and sexual reproduction in eight Candida genomes.</title>
        <authorList>
            <person name="Butler G."/>
            <person name="Rasmussen M.D."/>
            <person name="Lin M.F."/>
            <person name="Santos M.A."/>
            <person name="Sakthikumar S."/>
            <person name="Munro C.A."/>
            <person name="Rheinbay E."/>
            <person name="Grabherr M."/>
            <person name="Forche A."/>
            <person name="Reedy J.L."/>
            <person name="Agrafioti I."/>
            <person name="Arnaud M.B."/>
            <person name="Bates S."/>
            <person name="Brown A.J."/>
            <person name="Brunke S."/>
            <person name="Costanzo M.C."/>
            <person name="Fitzpatrick D.A."/>
            <person name="de Groot P.W."/>
            <person name="Harris D."/>
            <person name="Hoyer L.L."/>
            <person name="Hube B."/>
            <person name="Klis F.M."/>
            <person name="Kodira C."/>
            <person name="Lennard N."/>
            <person name="Logue M.E."/>
            <person name="Martin R."/>
            <person name="Neiman A.M."/>
            <person name="Nikolaou E."/>
            <person name="Quail M.A."/>
            <person name="Quinn J."/>
            <person name="Santos M.C."/>
            <person name="Schmitzberger F.F."/>
            <person name="Sherlock G."/>
            <person name="Shah P."/>
            <person name="Silverstein K.A."/>
            <person name="Skrzypek M.S."/>
            <person name="Soll D."/>
            <person name="Staggs R."/>
            <person name="Stansfield I."/>
            <person name="Stumpf M.P."/>
            <person name="Sudbery P.E."/>
            <person name="Srikantha T."/>
            <person name="Zeng Q."/>
            <person name="Berman J."/>
            <person name="Berriman M."/>
            <person name="Heitman J."/>
            <person name="Gow N.A."/>
            <person name="Lorenz M.C."/>
            <person name="Birren B.W."/>
            <person name="Kellis M."/>
            <person name="Cuomo C.A."/>
        </authorList>
    </citation>
    <scope>NUCLEOTIDE SEQUENCE [LARGE SCALE GENOMIC DNA]</scope>
    <source>
        <strain evidence="3">ATCC 11503 / BCRC 21390 / CBS 2605 / JCM 1781 / NBRC 1676 / NRRL YB-4239</strain>
    </source>
</reference>
<sequence>MIIPLVSIRKRLNNYKNSSSVFSGDGSSSWSGSTGLDPTGYYPNGYCAPYLDPSGYYISGDGSLDSDCSDSSSVDFNPSIIASAVTLKRTATTTATTASVAVSASVSAFVSAFSSASAVGTATSISAYTSSDAISYGNNAAPSHNRGGWNHKWLLMLLILLPILIPLIYYCHRRYTRRKQVAGCHLKRNLNHERVFESKHQLQTGLEVTTKAVAASTENIESGMVNSNMFTRHNSNMEIEEVGDAIVTTTEMNFAHNTSQEPMEPPPAYTR</sequence>
<feature type="transmembrane region" description="Helical" evidence="1">
    <location>
        <begin position="153"/>
        <end position="171"/>
    </location>
</feature>
<dbReference type="HOGENOM" id="CLU_1027006_0_0_1"/>
<proteinExistence type="predicted"/>
<dbReference type="Proteomes" id="UP000001996">
    <property type="component" value="Unassembled WGS sequence"/>
</dbReference>
<dbReference type="EMBL" id="CH981531">
    <property type="protein sequence ID" value="EDK46911.1"/>
    <property type="molecule type" value="Genomic_DNA"/>
</dbReference>
<name>A5E653_LODEL</name>
<dbReference type="GeneID" id="5230880"/>
<accession>A5E653</accession>
<dbReference type="AlphaFoldDB" id="A5E653"/>
<keyword evidence="1" id="KW-0472">Membrane</keyword>
<gene>
    <name evidence="2" type="ORF">LELG_05092</name>
</gene>
<evidence type="ECO:0000313" key="2">
    <source>
        <dbReference type="EMBL" id="EDK46911.1"/>
    </source>
</evidence>
<dbReference type="KEGG" id="lel:PVL30_005229"/>
<protein>
    <submittedName>
        <fullName evidence="2">Uncharacterized protein</fullName>
    </submittedName>
</protein>
<keyword evidence="1" id="KW-1133">Transmembrane helix</keyword>
<organism evidence="2 3">
    <name type="scientific">Lodderomyces elongisporus (strain ATCC 11503 / CBS 2605 / JCM 1781 / NBRC 1676 / NRRL YB-4239)</name>
    <name type="common">Yeast</name>
    <name type="synonym">Saccharomyces elongisporus</name>
    <dbReference type="NCBI Taxonomy" id="379508"/>
    <lineage>
        <taxon>Eukaryota</taxon>
        <taxon>Fungi</taxon>
        <taxon>Dikarya</taxon>
        <taxon>Ascomycota</taxon>
        <taxon>Saccharomycotina</taxon>
        <taxon>Pichiomycetes</taxon>
        <taxon>Debaryomycetaceae</taxon>
        <taxon>Candida/Lodderomyces clade</taxon>
        <taxon>Lodderomyces</taxon>
    </lineage>
</organism>
<evidence type="ECO:0000256" key="1">
    <source>
        <dbReference type="SAM" id="Phobius"/>
    </source>
</evidence>
<keyword evidence="1" id="KW-0812">Transmembrane</keyword>
<evidence type="ECO:0000313" key="3">
    <source>
        <dbReference type="Proteomes" id="UP000001996"/>
    </source>
</evidence>